<evidence type="ECO:0008006" key="4">
    <source>
        <dbReference type="Google" id="ProtNLM"/>
    </source>
</evidence>
<accession>A0AAV7NXG8</accession>
<comment type="caution">
    <text evidence="2">The sequence shown here is derived from an EMBL/GenBank/DDBJ whole genome shotgun (WGS) entry which is preliminary data.</text>
</comment>
<gene>
    <name evidence="2" type="ORF">NDU88_007952</name>
</gene>
<evidence type="ECO:0000313" key="3">
    <source>
        <dbReference type="Proteomes" id="UP001066276"/>
    </source>
</evidence>
<proteinExistence type="predicted"/>
<organism evidence="2 3">
    <name type="scientific">Pleurodeles waltl</name>
    <name type="common">Iberian ribbed newt</name>
    <dbReference type="NCBI Taxonomy" id="8319"/>
    <lineage>
        <taxon>Eukaryota</taxon>
        <taxon>Metazoa</taxon>
        <taxon>Chordata</taxon>
        <taxon>Craniata</taxon>
        <taxon>Vertebrata</taxon>
        <taxon>Euteleostomi</taxon>
        <taxon>Amphibia</taxon>
        <taxon>Batrachia</taxon>
        <taxon>Caudata</taxon>
        <taxon>Salamandroidea</taxon>
        <taxon>Salamandridae</taxon>
        <taxon>Pleurodelinae</taxon>
        <taxon>Pleurodeles</taxon>
    </lineage>
</organism>
<evidence type="ECO:0000313" key="2">
    <source>
        <dbReference type="EMBL" id="KAJ1119767.1"/>
    </source>
</evidence>
<feature type="compositionally biased region" description="Basic and acidic residues" evidence="1">
    <location>
        <begin position="14"/>
        <end position="34"/>
    </location>
</feature>
<feature type="region of interest" description="Disordered" evidence="1">
    <location>
        <begin position="1"/>
        <end position="47"/>
    </location>
</feature>
<feature type="region of interest" description="Disordered" evidence="1">
    <location>
        <begin position="146"/>
        <end position="234"/>
    </location>
</feature>
<evidence type="ECO:0000256" key="1">
    <source>
        <dbReference type="SAM" id="MobiDB-lite"/>
    </source>
</evidence>
<name>A0AAV7NXG8_PLEWA</name>
<reference evidence="2" key="1">
    <citation type="journal article" date="2022" name="bioRxiv">
        <title>Sequencing and chromosome-scale assembly of the giantPleurodeles waltlgenome.</title>
        <authorList>
            <person name="Brown T."/>
            <person name="Elewa A."/>
            <person name="Iarovenko S."/>
            <person name="Subramanian E."/>
            <person name="Araus A.J."/>
            <person name="Petzold A."/>
            <person name="Susuki M."/>
            <person name="Suzuki K.-i.T."/>
            <person name="Hayashi T."/>
            <person name="Toyoda A."/>
            <person name="Oliveira C."/>
            <person name="Osipova E."/>
            <person name="Leigh N.D."/>
            <person name="Simon A."/>
            <person name="Yun M.H."/>
        </authorList>
    </citation>
    <scope>NUCLEOTIDE SEQUENCE</scope>
    <source>
        <strain evidence="2">20211129_DDA</strain>
        <tissue evidence="2">Liver</tissue>
    </source>
</reference>
<feature type="compositionally biased region" description="Low complexity" evidence="1">
    <location>
        <begin position="35"/>
        <end position="46"/>
    </location>
</feature>
<dbReference type="Proteomes" id="UP001066276">
    <property type="component" value="Chromosome 8"/>
</dbReference>
<feature type="compositionally biased region" description="Polar residues" evidence="1">
    <location>
        <begin position="180"/>
        <end position="192"/>
    </location>
</feature>
<feature type="compositionally biased region" description="Basic and acidic residues" evidence="1">
    <location>
        <begin position="146"/>
        <end position="162"/>
    </location>
</feature>
<protein>
    <recommendedName>
        <fullName evidence="4">Prolactin receptor</fullName>
    </recommendedName>
</protein>
<keyword evidence="3" id="KW-1185">Reference proteome</keyword>
<dbReference type="AlphaFoldDB" id="A0AAV7NXG8"/>
<sequence length="234" mass="25571">MKCARRHQNTIEADPQKAKESEEPKVCTPGEHKQAQGGSQSAMGQGIEKYFTPLEKNVCCKSPPPGGTLSRQQPNWRSLSDSAITLGTSCEVAPPSTMAQESMPYLSIPCASSTQPLHITHDNSLEHTIQPQKWEPPLAPIIVIKDRGEGGKPKNNDPKRNSTEGSQEKPGLVSPALAKYSTSPRWEVSLTQEELEEVFNKEEEQGEEGQGEDALLSHIEKSVKHPSTIGKQAL</sequence>
<dbReference type="EMBL" id="JANPWB010000012">
    <property type="protein sequence ID" value="KAJ1119767.1"/>
    <property type="molecule type" value="Genomic_DNA"/>
</dbReference>